<keyword evidence="5" id="KW-1133">Transmembrane helix</keyword>
<protein>
    <submittedName>
        <fullName evidence="12">Methyl-accepting chemotaxis protein</fullName>
    </submittedName>
</protein>
<reference evidence="12" key="1">
    <citation type="submission" date="2017-05" db="EMBL/GenBank/DDBJ databases">
        <authorList>
            <person name="Varghese N."/>
            <person name="Submissions S."/>
        </authorList>
    </citation>
    <scope>NUCLEOTIDE SEQUENCE</scope>
    <source>
        <strain evidence="12">Su22</strain>
    </source>
</reference>
<dbReference type="GO" id="GO:0007165">
    <property type="term" value="P:signal transduction"/>
    <property type="evidence" value="ECO:0007669"/>
    <property type="project" value="UniProtKB-KW"/>
</dbReference>
<comment type="similarity">
    <text evidence="8">Belongs to the methyl-accepting chemotaxis (MCP) protein family.</text>
</comment>
<proteinExistence type="inferred from homology"/>
<dbReference type="EMBL" id="FXUF01000008">
    <property type="protein sequence ID" value="SMP60551.1"/>
    <property type="molecule type" value="Genomic_DNA"/>
</dbReference>
<keyword evidence="3" id="KW-0145">Chemotaxis</keyword>
<dbReference type="Pfam" id="PF02743">
    <property type="entry name" value="dCache_1"/>
    <property type="match status" value="1"/>
</dbReference>
<keyword evidence="7 9" id="KW-0807">Transducer</keyword>
<dbReference type="SUPFAM" id="SSF58104">
    <property type="entry name" value="Methyl-accepting chemotaxis protein (MCP) signaling domain"/>
    <property type="match status" value="1"/>
</dbReference>
<keyword evidence="6" id="KW-0472">Membrane</keyword>
<evidence type="ECO:0000313" key="12">
    <source>
        <dbReference type="EMBL" id="SMP60551.1"/>
    </source>
</evidence>
<evidence type="ECO:0000256" key="8">
    <source>
        <dbReference type="ARBA" id="ARBA00029447"/>
    </source>
</evidence>
<keyword evidence="13" id="KW-1185">Reference proteome</keyword>
<gene>
    <name evidence="12" type="ORF">SAMN06296020_108152</name>
</gene>
<dbReference type="GO" id="GO:0005886">
    <property type="term" value="C:plasma membrane"/>
    <property type="evidence" value="ECO:0007669"/>
    <property type="project" value="UniProtKB-SubCell"/>
</dbReference>
<evidence type="ECO:0000256" key="9">
    <source>
        <dbReference type="PROSITE-ProRule" id="PRU00284"/>
    </source>
</evidence>
<dbReference type="Gene3D" id="6.10.340.10">
    <property type="match status" value="1"/>
</dbReference>
<feature type="domain" description="HAMP" evidence="11">
    <location>
        <begin position="302"/>
        <end position="360"/>
    </location>
</feature>
<comment type="caution">
    <text evidence="12">The sequence shown here is derived from an EMBL/GenBank/DDBJ whole genome shotgun (WGS) entry which is preliminary data.</text>
</comment>
<dbReference type="PANTHER" id="PTHR32089:SF112">
    <property type="entry name" value="LYSOZYME-LIKE PROTEIN-RELATED"/>
    <property type="match status" value="1"/>
</dbReference>
<dbReference type="Proteomes" id="UP001158066">
    <property type="component" value="Unassembled WGS sequence"/>
</dbReference>
<dbReference type="AlphaFoldDB" id="A0AA46AJF6"/>
<evidence type="ECO:0000256" key="7">
    <source>
        <dbReference type="ARBA" id="ARBA00023224"/>
    </source>
</evidence>
<dbReference type="PROSITE" id="PS50885">
    <property type="entry name" value="HAMP"/>
    <property type="match status" value="1"/>
</dbReference>
<organism evidence="12 13">
    <name type="scientific">Anoxynatronum buryatiense</name>
    <dbReference type="NCBI Taxonomy" id="489973"/>
    <lineage>
        <taxon>Bacteria</taxon>
        <taxon>Bacillati</taxon>
        <taxon>Bacillota</taxon>
        <taxon>Clostridia</taxon>
        <taxon>Eubacteriales</taxon>
        <taxon>Clostridiaceae</taxon>
        <taxon>Anoxynatronum</taxon>
    </lineage>
</organism>
<dbReference type="InterPro" id="IPR003660">
    <property type="entry name" value="HAMP_dom"/>
</dbReference>
<dbReference type="InterPro" id="IPR033479">
    <property type="entry name" value="dCache_1"/>
</dbReference>
<evidence type="ECO:0000256" key="1">
    <source>
        <dbReference type="ARBA" id="ARBA00004651"/>
    </source>
</evidence>
<evidence type="ECO:0000259" key="11">
    <source>
        <dbReference type="PROSITE" id="PS50885"/>
    </source>
</evidence>
<evidence type="ECO:0000256" key="3">
    <source>
        <dbReference type="ARBA" id="ARBA00022500"/>
    </source>
</evidence>
<dbReference type="SMART" id="SM00283">
    <property type="entry name" value="MA"/>
    <property type="match status" value="1"/>
</dbReference>
<dbReference type="GO" id="GO:0006935">
    <property type="term" value="P:chemotaxis"/>
    <property type="evidence" value="ECO:0007669"/>
    <property type="project" value="UniProtKB-KW"/>
</dbReference>
<feature type="domain" description="Methyl-accepting transducer" evidence="10">
    <location>
        <begin position="379"/>
        <end position="636"/>
    </location>
</feature>
<evidence type="ECO:0000259" key="10">
    <source>
        <dbReference type="PROSITE" id="PS50111"/>
    </source>
</evidence>
<evidence type="ECO:0000256" key="5">
    <source>
        <dbReference type="ARBA" id="ARBA00022989"/>
    </source>
</evidence>
<dbReference type="CDD" id="cd12912">
    <property type="entry name" value="PDC2_MCP_like"/>
    <property type="match status" value="1"/>
</dbReference>
<dbReference type="Gene3D" id="1.10.287.950">
    <property type="entry name" value="Methyl-accepting chemotaxis protein"/>
    <property type="match status" value="1"/>
</dbReference>
<evidence type="ECO:0000256" key="4">
    <source>
        <dbReference type="ARBA" id="ARBA00022692"/>
    </source>
</evidence>
<dbReference type="InterPro" id="IPR004089">
    <property type="entry name" value="MCPsignal_dom"/>
</dbReference>
<sequence>MGLAKKIAVIVGVLVLIICLGLSGMAIKIASDTLEEQIDNTLLGQTIQGAELVETIVGMRLEVLEEVARREAVESMDWNVQRTSLLDDVAGLGYEDIAIVDRGGQATYVLSGNSINNGDADYVKRAFAGESNVSDVIISPVTGEASFVHAVPIKVNGRVEGVLYARRDGNMLTSLTDEMGFGESGYAFILNTQGIFAAHPNQDYVMDQIAPVQAAQTDVYWENLAGLFQRILNEPEGYSYYRHNNQDFFAAYAPIQGTNWILVTTAAKDEVLSAVASTRNTLITMSAAFMLLGLVTAFIVGRSIAKPIIRQASVIERFSKYDLTTEGMTEIRRYASRKDEIGLITKALAIMQENLASLIMQISGNAQTVASSAEELTATSQQSAAASNEVAKTIEDIATGATDQAKDTEHGVQSVNEIGKQIEKNQQLMETLNRTAEDVKQMKNEGLQTLKDVVEKTAQTSDSTKEVSEIIINTNESASRIQTASGMIKSIAEQTNLLALNAAIESARAGEAGRGFAVVAEEIRKLAEQSNQFTKEIDTIISDLTGKTGYAVTTMSQVAEIVAAQSKSVGVTNEKFQGIDISIERMRAAIESLNESGAVMDSKKNELVGVIENLSAISEENAAGTEEASASVEEQTAAMAEIAGASETLAQLAEEMQKGIARFSL</sequence>
<evidence type="ECO:0000256" key="6">
    <source>
        <dbReference type="ARBA" id="ARBA00023136"/>
    </source>
</evidence>
<dbReference type="PANTHER" id="PTHR32089">
    <property type="entry name" value="METHYL-ACCEPTING CHEMOTAXIS PROTEIN MCPB"/>
    <property type="match status" value="1"/>
</dbReference>
<dbReference type="Gene3D" id="3.30.450.20">
    <property type="entry name" value="PAS domain"/>
    <property type="match status" value="1"/>
</dbReference>
<dbReference type="PROSITE" id="PS50111">
    <property type="entry name" value="CHEMOTAXIS_TRANSDUC_2"/>
    <property type="match status" value="1"/>
</dbReference>
<name>A0AA46AJF6_9CLOT</name>
<evidence type="ECO:0000313" key="13">
    <source>
        <dbReference type="Proteomes" id="UP001158066"/>
    </source>
</evidence>
<keyword evidence="2" id="KW-1003">Cell membrane</keyword>
<dbReference type="Pfam" id="PF00015">
    <property type="entry name" value="MCPsignal"/>
    <property type="match status" value="1"/>
</dbReference>
<keyword evidence="4" id="KW-0812">Transmembrane</keyword>
<evidence type="ECO:0000256" key="2">
    <source>
        <dbReference type="ARBA" id="ARBA00022475"/>
    </source>
</evidence>
<comment type="subcellular location">
    <subcellularLocation>
        <location evidence="1">Cell membrane</location>
        <topology evidence="1">Multi-pass membrane protein</topology>
    </subcellularLocation>
</comment>
<accession>A0AA46AJF6</accession>